<accession>A0A4R2TBM0</accession>
<feature type="transmembrane region" description="Helical" evidence="6">
    <location>
        <begin position="123"/>
        <end position="144"/>
    </location>
</feature>
<keyword evidence="3 6" id="KW-0812">Transmembrane</keyword>
<dbReference type="OrthoDB" id="9815286at2"/>
<reference evidence="8 9" key="1">
    <citation type="submission" date="2019-03" db="EMBL/GenBank/DDBJ databases">
        <title>Genomic Encyclopedia of Type Strains, Phase IV (KMG-IV): sequencing the most valuable type-strain genomes for metagenomic binning, comparative biology and taxonomic classification.</title>
        <authorList>
            <person name="Goeker M."/>
        </authorList>
    </citation>
    <scope>NUCLEOTIDE SEQUENCE [LARGE SCALE GENOMIC DNA]</scope>
    <source>
        <strain evidence="8 9">DSM 100013</strain>
    </source>
</reference>
<comment type="caution">
    <text evidence="8">The sequence shown here is derived from an EMBL/GenBank/DDBJ whole genome shotgun (WGS) entry which is preliminary data.</text>
</comment>
<protein>
    <submittedName>
        <fullName evidence="8">Phage shock protein C (PspC) family protein</fullName>
    </submittedName>
</protein>
<dbReference type="AlphaFoldDB" id="A0A4R2TBM0"/>
<evidence type="ECO:0000256" key="6">
    <source>
        <dbReference type="SAM" id="Phobius"/>
    </source>
</evidence>
<evidence type="ECO:0000256" key="2">
    <source>
        <dbReference type="ARBA" id="ARBA00022475"/>
    </source>
</evidence>
<name>A0A4R2TBM0_9FIRM</name>
<dbReference type="PANTHER" id="PTHR33885">
    <property type="entry name" value="PHAGE SHOCK PROTEIN C"/>
    <property type="match status" value="1"/>
</dbReference>
<dbReference type="InterPro" id="IPR052027">
    <property type="entry name" value="PspC"/>
</dbReference>
<keyword evidence="2" id="KW-1003">Cell membrane</keyword>
<proteinExistence type="predicted"/>
<keyword evidence="9" id="KW-1185">Reference proteome</keyword>
<sequence>MTSPMFSLYKVISMQKKRIYLSKENSVISGVCGGIGEYFDIDPTVVRLFWILFSIFGGAGIIGYIIAMVIIPENPHSTCEEYDTSYKSNETYKNYSNKGNIIVGGALIAIGSVYLLQRVFGLYWLRMSQLWPLVLVFFGLFIIFKGRE</sequence>
<feature type="transmembrane region" description="Helical" evidence="6">
    <location>
        <begin position="48"/>
        <end position="71"/>
    </location>
</feature>
<evidence type="ECO:0000313" key="8">
    <source>
        <dbReference type="EMBL" id="TCP98364.1"/>
    </source>
</evidence>
<evidence type="ECO:0000256" key="4">
    <source>
        <dbReference type="ARBA" id="ARBA00022989"/>
    </source>
</evidence>
<gene>
    <name evidence="8" type="ORF">EDD79_104320</name>
</gene>
<dbReference type="Pfam" id="PF04024">
    <property type="entry name" value="PspC"/>
    <property type="match status" value="1"/>
</dbReference>
<feature type="domain" description="Phage shock protein PspC N-terminal" evidence="7">
    <location>
        <begin position="17"/>
        <end position="73"/>
    </location>
</feature>
<evidence type="ECO:0000259" key="7">
    <source>
        <dbReference type="Pfam" id="PF04024"/>
    </source>
</evidence>
<organism evidence="8 9">
    <name type="scientific">Serpentinicella alkaliphila</name>
    <dbReference type="NCBI Taxonomy" id="1734049"/>
    <lineage>
        <taxon>Bacteria</taxon>
        <taxon>Bacillati</taxon>
        <taxon>Bacillota</taxon>
        <taxon>Clostridia</taxon>
        <taxon>Peptostreptococcales</taxon>
        <taxon>Natronincolaceae</taxon>
        <taxon>Serpentinicella</taxon>
    </lineage>
</organism>
<evidence type="ECO:0000256" key="1">
    <source>
        <dbReference type="ARBA" id="ARBA00004162"/>
    </source>
</evidence>
<dbReference type="EMBL" id="SLYC01000043">
    <property type="protein sequence ID" value="TCP98364.1"/>
    <property type="molecule type" value="Genomic_DNA"/>
</dbReference>
<evidence type="ECO:0000256" key="3">
    <source>
        <dbReference type="ARBA" id="ARBA00022692"/>
    </source>
</evidence>
<keyword evidence="5 6" id="KW-0472">Membrane</keyword>
<evidence type="ECO:0000313" key="9">
    <source>
        <dbReference type="Proteomes" id="UP000295504"/>
    </source>
</evidence>
<evidence type="ECO:0000256" key="5">
    <source>
        <dbReference type="ARBA" id="ARBA00023136"/>
    </source>
</evidence>
<keyword evidence="4 6" id="KW-1133">Transmembrane helix</keyword>
<feature type="transmembrane region" description="Helical" evidence="6">
    <location>
        <begin position="99"/>
        <end position="117"/>
    </location>
</feature>
<dbReference type="GO" id="GO:0005886">
    <property type="term" value="C:plasma membrane"/>
    <property type="evidence" value="ECO:0007669"/>
    <property type="project" value="UniProtKB-SubCell"/>
</dbReference>
<dbReference type="Proteomes" id="UP000295504">
    <property type="component" value="Unassembled WGS sequence"/>
</dbReference>
<dbReference type="InterPro" id="IPR007168">
    <property type="entry name" value="Phageshock_PspC_N"/>
</dbReference>
<dbReference type="PANTHER" id="PTHR33885:SF3">
    <property type="entry name" value="PHAGE SHOCK PROTEIN C"/>
    <property type="match status" value="1"/>
</dbReference>
<comment type="subcellular location">
    <subcellularLocation>
        <location evidence="1">Cell membrane</location>
        <topology evidence="1">Single-pass membrane protein</topology>
    </subcellularLocation>
</comment>